<reference evidence="7" key="1">
    <citation type="submission" date="2022-09" db="EMBL/GenBank/DDBJ databases">
        <authorList>
            <person name="Yuan C."/>
            <person name="Ke Z."/>
        </authorList>
    </citation>
    <scope>NUCLEOTIDE SEQUENCE</scope>
    <source>
        <strain evidence="7">LB-8</strain>
    </source>
</reference>
<gene>
    <name evidence="7" type="ORF">OCK74_00155</name>
</gene>
<protein>
    <recommendedName>
        <fullName evidence="9">Polysaccharide biosynthesis protein</fullName>
    </recommendedName>
</protein>
<evidence type="ECO:0008006" key="9">
    <source>
        <dbReference type="Google" id="ProtNLM"/>
    </source>
</evidence>
<proteinExistence type="predicted"/>
<feature type="transmembrane region" description="Helical" evidence="6">
    <location>
        <begin position="383"/>
        <end position="405"/>
    </location>
</feature>
<dbReference type="Proteomes" id="UP001155483">
    <property type="component" value="Unassembled WGS sequence"/>
</dbReference>
<evidence type="ECO:0000256" key="6">
    <source>
        <dbReference type="SAM" id="Phobius"/>
    </source>
</evidence>
<keyword evidence="5 6" id="KW-0472">Membrane</keyword>
<feature type="transmembrane region" description="Helical" evidence="6">
    <location>
        <begin position="163"/>
        <end position="183"/>
    </location>
</feature>
<accession>A0A9X2XMX3</accession>
<keyword evidence="3 6" id="KW-0812">Transmembrane</keyword>
<evidence type="ECO:0000313" key="8">
    <source>
        <dbReference type="Proteomes" id="UP001155483"/>
    </source>
</evidence>
<reference evidence="7" key="2">
    <citation type="submission" date="2023-04" db="EMBL/GenBank/DDBJ databases">
        <title>Paracnuella aquatica gen. nov., sp. nov., a member of the family Chitinophagaceae isolated from a hot spring.</title>
        <authorList>
            <person name="Wang C."/>
        </authorList>
    </citation>
    <scope>NUCLEOTIDE SEQUENCE</scope>
    <source>
        <strain evidence="7">LB-8</strain>
    </source>
</reference>
<evidence type="ECO:0000256" key="5">
    <source>
        <dbReference type="ARBA" id="ARBA00023136"/>
    </source>
</evidence>
<evidence type="ECO:0000313" key="7">
    <source>
        <dbReference type="EMBL" id="MCU7547499.1"/>
    </source>
</evidence>
<dbReference type="RefSeq" id="WP_279294947.1">
    <property type="nucleotide sequence ID" value="NZ_JAOTIF010000001.1"/>
</dbReference>
<evidence type="ECO:0000256" key="2">
    <source>
        <dbReference type="ARBA" id="ARBA00022475"/>
    </source>
</evidence>
<dbReference type="PANTHER" id="PTHR30250:SF11">
    <property type="entry name" value="O-ANTIGEN TRANSPORTER-RELATED"/>
    <property type="match status" value="1"/>
</dbReference>
<keyword evidence="2" id="KW-1003">Cell membrane</keyword>
<feature type="transmembrane region" description="Helical" evidence="6">
    <location>
        <begin position="451"/>
        <end position="479"/>
    </location>
</feature>
<dbReference type="EMBL" id="JAOTIF010000001">
    <property type="protein sequence ID" value="MCU7547499.1"/>
    <property type="molecule type" value="Genomic_DNA"/>
</dbReference>
<dbReference type="AlphaFoldDB" id="A0A9X2XMX3"/>
<keyword evidence="4 6" id="KW-1133">Transmembrane helix</keyword>
<feature type="transmembrane region" description="Helical" evidence="6">
    <location>
        <begin position="349"/>
        <end position="371"/>
    </location>
</feature>
<keyword evidence="8" id="KW-1185">Reference proteome</keyword>
<feature type="transmembrane region" description="Helical" evidence="6">
    <location>
        <begin position="189"/>
        <end position="208"/>
    </location>
</feature>
<name>A0A9X2XMX3_9BACT</name>
<evidence type="ECO:0000256" key="1">
    <source>
        <dbReference type="ARBA" id="ARBA00004651"/>
    </source>
</evidence>
<feature type="transmembrane region" description="Helical" evidence="6">
    <location>
        <begin position="80"/>
        <end position="111"/>
    </location>
</feature>
<comment type="subcellular location">
    <subcellularLocation>
        <location evidence="1">Cell membrane</location>
        <topology evidence="1">Multi-pass membrane protein</topology>
    </subcellularLocation>
</comment>
<comment type="caution">
    <text evidence="7">The sequence shown here is derived from an EMBL/GenBank/DDBJ whole genome shotgun (WGS) entry which is preliminary data.</text>
</comment>
<sequence>MSTALRVISGSSAAWARIGVTMLSQLALVPLYLSHWTVETYGIWLAVQALANVIYTLDFGHQTFLEFEFLRIGKDNRKQLSNYLSSGVFIGVCLSIFQVLLIIIFLISGMLPSLLGELELVDRSILYDAGIALLLQGIVWLICTSMIGLFTRALAPFGYYARMSWWGVLNAALSIFAPVVAVVLGADLLITSLVAAGASIACSGFQYLDIFHLFRREQIIIGKPSLKLGWKNLLYSIIISGRNLLENTRQQGVRLILTPLSGAAGLAAFSTMRTGANVALQGMASVSNPLMPELMRFLHQRDQKRIELAFGTVWVVVVVILAPAVVVLQAVIKPLYSIWTRGQIPFNPWLFAMLSQTVLVYALAQPAIAVVKGNNLLKPQLSISAFAAIVVVGGMWVLVPAAGILGAGASLLLAEAIAAAGYKIVASRWMIQAGLSWPRRSFHIVSNSVWIAAGAMGTMICFPQVKCFILIGSLLLLYWNVWRYWQVLPELATERARKIIVTVPIVKKMFTV</sequence>
<dbReference type="InterPro" id="IPR050833">
    <property type="entry name" value="Poly_Biosynth_Transport"/>
</dbReference>
<organism evidence="7 8">
    <name type="scientific">Paraflavisolibacter caeni</name>
    <dbReference type="NCBI Taxonomy" id="2982496"/>
    <lineage>
        <taxon>Bacteria</taxon>
        <taxon>Pseudomonadati</taxon>
        <taxon>Bacteroidota</taxon>
        <taxon>Chitinophagia</taxon>
        <taxon>Chitinophagales</taxon>
        <taxon>Chitinophagaceae</taxon>
        <taxon>Paraflavisolibacter</taxon>
    </lineage>
</organism>
<evidence type="ECO:0000256" key="4">
    <source>
        <dbReference type="ARBA" id="ARBA00022989"/>
    </source>
</evidence>
<feature type="transmembrane region" description="Helical" evidence="6">
    <location>
        <begin position="308"/>
        <end position="329"/>
    </location>
</feature>
<dbReference type="PANTHER" id="PTHR30250">
    <property type="entry name" value="PST FAMILY PREDICTED COLANIC ACID TRANSPORTER"/>
    <property type="match status" value="1"/>
</dbReference>
<evidence type="ECO:0000256" key="3">
    <source>
        <dbReference type="ARBA" id="ARBA00022692"/>
    </source>
</evidence>
<feature type="transmembrane region" description="Helical" evidence="6">
    <location>
        <begin position="131"/>
        <end position="151"/>
    </location>
</feature>
<dbReference type="GO" id="GO:0005886">
    <property type="term" value="C:plasma membrane"/>
    <property type="evidence" value="ECO:0007669"/>
    <property type="project" value="UniProtKB-SubCell"/>
</dbReference>